<evidence type="ECO:0000256" key="6">
    <source>
        <dbReference type="SAM" id="MobiDB-lite"/>
    </source>
</evidence>
<comment type="subcellular location">
    <subcellularLocation>
        <location evidence="1">Membrane</location>
        <topology evidence="1">Multi-pass membrane protein</topology>
    </subcellularLocation>
</comment>
<keyword evidence="4 7" id="KW-1133">Transmembrane helix</keyword>
<keyword evidence="5 7" id="KW-0472">Membrane</keyword>
<feature type="transmembrane region" description="Helical" evidence="7">
    <location>
        <begin position="388"/>
        <end position="408"/>
    </location>
</feature>
<dbReference type="GO" id="GO:1990961">
    <property type="term" value="P:xenobiotic detoxification by transmembrane export across the plasma membrane"/>
    <property type="evidence" value="ECO:0007669"/>
    <property type="project" value="InterPro"/>
</dbReference>
<evidence type="ECO:0000313" key="8">
    <source>
        <dbReference type="EMBL" id="KAG2208335.1"/>
    </source>
</evidence>
<dbReference type="CDD" id="cd13132">
    <property type="entry name" value="MATE_eukaryotic"/>
    <property type="match status" value="1"/>
</dbReference>
<feature type="transmembrane region" description="Helical" evidence="7">
    <location>
        <begin position="224"/>
        <end position="248"/>
    </location>
</feature>
<keyword evidence="9" id="KW-1185">Reference proteome</keyword>
<organism evidence="8 9">
    <name type="scientific">Mucor saturninus</name>
    <dbReference type="NCBI Taxonomy" id="64648"/>
    <lineage>
        <taxon>Eukaryota</taxon>
        <taxon>Fungi</taxon>
        <taxon>Fungi incertae sedis</taxon>
        <taxon>Mucoromycota</taxon>
        <taxon>Mucoromycotina</taxon>
        <taxon>Mucoromycetes</taxon>
        <taxon>Mucorales</taxon>
        <taxon>Mucorineae</taxon>
        <taxon>Mucoraceae</taxon>
        <taxon>Mucor</taxon>
    </lineage>
</organism>
<sequence>MAHRIYGDEEEDTASISSSVSLTVTESTPLIGGKHHIEDHSTVRQELVWLLCNSLPIIGTYLLQNSFQLASIFTLGHLGSVELGASALASMFVNVSAWSIAYGTTTALDTLCSQGWTGARDKTIIGVHLQRAYLVLALLFIPIACVWWNATSIMLSFDQDPELAEFAGLFLRYLLPGAPAYIAFEATKRYLQAQGIMHASTYSMLVTAPLNFVLNYTFVYTFGMGFIGAPLATSFSYWLMFLLLLAYIKYVRGSEGWGGWTRECLTGWWPFLKLAFSGIIIICAEWTAFEVSSLAASYLGTTDLAAQSILLTLSSATYTVPMGISVAATNRVGNSLGGGITGAKARTAAITAVLFAVLFGCVNSGFFLLTRTRLGYLFSSDPEVIRMVARVLPICAIFQVADGIASVGGGVIRGLGRQSVAAWINLVAYYLLALPFGFFLTFKMNWALSGLWTGLTVALFLVAFAEVLFLLTIDWFGEVKRAQARVRTDEDKIIHHQV</sequence>
<dbReference type="GO" id="GO:0015297">
    <property type="term" value="F:antiporter activity"/>
    <property type="evidence" value="ECO:0007669"/>
    <property type="project" value="InterPro"/>
</dbReference>
<accession>A0A8H7RDG9</accession>
<evidence type="ECO:0000256" key="1">
    <source>
        <dbReference type="ARBA" id="ARBA00004141"/>
    </source>
</evidence>
<feature type="region of interest" description="Disordered" evidence="6">
    <location>
        <begin position="1"/>
        <end position="20"/>
    </location>
</feature>
<evidence type="ECO:0000256" key="7">
    <source>
        <dbReference type="SAM" id="Phobius"/>
    </source>
</evidence>
<evidence type="ECO:0000256" key="2">
    <source>
        <dbReference type="ARBA" id="ARBA00010199"/>
    </source>
</evidence>
<proteinExistence type="inferred from homology"/>
<evidence type="ECO:0008006" key="10">
    <source>
        <dbReference type="Google" id="ProtNLM"/>
    </source>
</evidence>
<dbReference type="EMBL" id="JAEPRD010000020">
    <property type="protein sequence ID" value="KAG2208335.1"/>
    <property type="molecule type" value="Genomic_DNA"/>
</dbReference>
<comment type="caution">
    <text evidence="8">The sequence shown here is derived from an EMBL/GenBank/DDBJ whole genome shotgun (WGS) entry which is preliminary data.</text>
</comment>
<dbReference type="Pfam" id="PF01554">
    <property type="entry name" value="MatE"/>
    <property type="match status" value="2"/>
</dbReference>
<feature type="transmembrane region" description="Helical" evidence="7">
    <location>
        <begin position="348"/>
        <end position="368"/>
    </location>
</feature>
<dbReference type="NCBIfam" id="TIGR00797">
    <property type="entry name" value="matE"/>
    <property type="match status" value="1"/>
</dbReference>
<evidence type="ECO:0000313" key="9">
    <source>
        <dbReference type="Proteomes" id="UP000603453"/>
    </source>
</evidence>
<dbReference type="GO" id="GO:0042910">
    <property type="term" value="F:xenobiotic transmembrane transporter activity"/>
    <property type="evidence" value="ECO:0007669"/>
    <property type="project" value="InterPro"/>
</dbReference>
<feature type="transmembrane region" description="Helical" evidence="7">
    <location>
        <begin position="199"/>
        <end position="218"/>
    </location>
</feature>
<reference evidence="8" key="1">
    <citation type="submission" date="2020-12" db="EMBL/GenBank/DDBJ databases">
        <title>Metabolic potential, ecology and presence of endohyphal bacteria is reflected in genomic diversity of Mucoromycotina.</title>
        <authorList>
            <person name="Muszewska A."/>
            <person name="Okrasinska A."/>
            <person name="Steczkiewicz K."/>
            <person name="Drgas O."/>
            <person name="Orlowska M."/>
            <person name="Perlinska-Lenart U."/>
            <person name="Aleksandrzak-Piekarczyk T."/>
            <person name="Szatraj K."/>
            <person name="Zielenkiewicz U."/>
            <person name="Pilsyk S."/>
            <person name="Malc E."/>
            <person name="Mieczkowski P."/>
            <person name="Kruszewska J.S."/>
            <person name="Biernat P."/>
            <person name="Pawlowska J."/>
        </authorList>
    </citation>
    <scope>NUCLEOTIDE SEQUENCE</scope>
    <source>
        <strain evidence="8">WA0000017839</strain>
    </source>
</reference>
<dbReference type="Proteomes" id="UP000603453">
    <property type="component" value="Unassembled WGS sequence"/>
</dbReference>
<feature type="transmembrane region" description="Helical" evidence="7">
    <location>
        <begin position="309"/>
        <end position="328"/>
    </location>
</feature>
<gene>
    <name evidence="8" type="ORF">INT47_006191</name>
</gene>
<comment type="similarity">
    <text evidence="2">Belongs to the multi antimicrobial extrusion (MATE) (TC 2.A.66.1) family.</text>
</comment>
<keyword evidence="3 7" id="KW-0812">Transmembrane</keyword>
<feature type="transmembrane region" description="Helical" evidence="7">
    <location>
        <begin position="268"/>
        <end position="289"/>
    </location>
</feature>
<evidence type="ECO:0000256" key="5">
    <source>
        <dbReference type="ARBA" id="ARBA00023136"/>
    </source>
</evidence>
<dbReference type="InterPro" id="IPR002528">
    <property type="entry name" value="MATE_fam"/>
</dbReference>
<dbReference type="InterPro" id="IPR045069">
    <property type="entry name" value="MATE_euk"/>
</dbReference>
<feature type="transmembrane region" description="Helical" evidence="7">
    <location>
        <begin position="452"/>
        <end position="477"/>
    </location>
</feature>
<protein>
    <recommendedName>
        <fullName evidence="10">MATE efflux family protein</fullName>
    </recommendedName>
</protein>
<feature type="transmembrane region" description="Helical" evidence="7">
    <location>
        <begin position="420"/>
        <end position="440"/>
    </location>
</feature>
<dbReference type="GO" id="GO:0016020">
    <property type="term" value="C:membrane"/>
    <property type="evidence" value="ECO:0007669"/>
    <property type="project" value="UniProtKB-SubCell"/>
</dbReference>
<dbReference type="OrthoDB" id="2126698at2759"/>
<dbReference type="PANTHER" id="PTHR11206">
    <property type="entry name" value="MULTIDRUG RESISTANCE PROTEIN"/>
    <property type="match status" value="1"/>
</dbReference>
<evidence type="ECO:0000256" key="3">
    <source>
        <dbReference type="ARBA" id="ARBA00022692"/>
    </source>
</evidence>
<feature type="transmembrane region" description="Helical" evidence="7">
    <location>
        <begin position="132"/>
        <end position="150"/>
    </location>
</feature>
<name>A0A8H7RDG9_9FUNG</name>
<dbReference type="AlphaFoldDB" id="A0A8H7RDG9"/>
<feature type="transmembrane region" description="Helical" evidence="7">
    <location>
        <begin position="170"/>
        <end position="187"/>
    </location>
</feature>
<evidence type="ECO:0000256" key="4">
    <source>
        <dbReference type="ARBA" id="ARBA00022989"/>
    </source>
</evidence>